<dbReference type="GO" id="GO:0016020">
    <property type="term" value="C:membrane"/>
    <property type="evidence" value="ECO:0007669"/>
    <property type="project" value="GOC"/>
</dbReference>
<protein>
    <submittedName>
        <fullName evidence="8">Uncharacterized protein</fullName>
    </submittedName>
</protein>
<evidence type="ECO:0000256" key="3">
    <source>
        <dbReference type="SAM" id="MobiDB-lite"/>
    </source>
</evidence>
<dbReference type="InterPro" id="IPR049161">
    <property type="entry name" value="GH59_cat"/>
</dbReference>
<dbReference type="SUPFAM" id="SSF69360">
    <property type="entry name" value="Cell wall binding repeat"/>
    <property type="match status" value="1"/>
</dbReference>
<dbReference type="Gene3D" id="2.10.270.10">
    <property type="entry name" value="Cholin Binding"/>
    <property type="match status" value="1"/>
</dbReference>
<feature type="domain" description="Ig-like" evidence="6">
    <location>
        <begin position="2187"/>
        <end position="2251"/>
    </location>
</feature>
<accession>A0AA37NIM9</accession>
<feature type="repeat" description="Cell wall-binding" evidence="2">
    <location>
        <begin position="2312"/>
        <end position="2331"/>
    </location>
</feature>
<dbReference type="Gene3D" id="2.60.120.560">
    <property type="entry name" value="Exo-inulinase, domain 1"/>
    <property type="match status" value="1"/>
</dbReference>
<dbReference type="Gene3D" id="2.60.40.1180">
    <property type="entry name" value="Golgi alpha-mannosidase II"/>
    <property type="match status" value="1"/>
</dbReference>
<evidence type="ECO:0000256" key="4">
    <source>
        <dbReference type="SAM" id="SignalP"/>
    </source>
</evidence>
<dbReference type="Pfam" id="PF02057">
    <property type="entry name" value="Glyco_hydro_59"/>
    <property type="match status" value="1"/>
</dbReference>
<feature type="region of interest" description="Disordered" evidence="3">
    <location>
        <begin position="2253"/>
        <end position="2290"/>
    </location>
</feature>
<evidence type="ECO:0000313" key="9">
    <source>
        <dbReference type="Proteomes" id="UP001055091"/>
    </source>
</evidence>
<dbReference type="InterPro" id="IPR049162">
    <property type="entry name" value="GH59_C"/>
</dbReference>
<dbReference type="PANTHER" id="PTHR15172">
    <property type="entry name" value="GALACTOCEREBROSIDASE"/>
    <property type="match status" value="1"/>
</dbReference>
<gene>
    <name evidence="8" type="ORF">CE91St55_14480</name>
</gene>
<dbReference type="GO" id="GO:0006683">
    <property type="term" value="P:galactosylceramide catabolic process"/>
    <property type="evidence" value="ECO:0007669"/>
    <property type="project" value="InterPro"/>
</dbReference>
<feature type="domain" description="Ig-like" evidence="6">
    <location>
        <begin position="1708"/>
        <end position="1778"/>
    </location>
</feature>
<reference evidence="8" key="1">
    <citation type="submission" date="2022-01" db="EMBL/GenBank/DDBJ databases">
        <title>Novel bile acid biosynthetic pathways are enriched in the microbiome of centenarians.</title>
        <authorList>
            <person name="Sato Y."/>
            <person name="Atarashi K."/>
            <person name="Plichta R.D."/>
            <person name="Arai Y."/>
            <person name="Sasajima S."/>
            <person name="Kearney M.S."/>
            <person name="Suda W."/>
            <person name="Takeshita K."/>
            <person name="Sasaki T."/>
            <person name="Okamoto S."/>
            <person name="Skelly N.A."/>
            <person name="Okamura Y."/>
            <person name="Vlamakis H."/>
            <person name="Li Y."/>
            <person name="Tanoue T."/>
            <person name="Takei H."/>
            <person name="Nittono H."/>
            <person name="Narushima S."/>
            <person name="Irie J."/>
            <person name="Itoh H."/>
            <person name="Moriya K."/>
            <person name="Sugiura Y."/>
            <person name="Suematsu M."/>
            <person name="Moritoki N."/>
            <person name="Shibata S."/>
            <person name="Littman R.D."/>
            <person name="Fischbach A.M."/>
            <person name="Uwamino Y."/>
            <person name="Inoue T."/>
            <person name="Honda A."/>
            <person name="Hattori M."/>
            <person name="Murai T."/>
            <person name="Xavier J.R."/>
            <person name="Hirose N."/>
            <person name="Honda K."/>
        </authorList>
    </citation>
    <scope>NUCLEOTIDE SEQUENCE</scope>
    <source>
        <strain evidence="8">CE91-St55</strain>
    </source>
</reference>
<feature type="domain" description="Glycosyl hydrolase family 59 catalytic" evidence="5">
    <location>
        <begin position="55"/>
        <end position="394"/>
    </location>
</feature>
<dbReference type="SUPFAM" id="SSF51445">
    <property type="entry name" value="(Trans)glycosidases"/>
    <property type="match status" value="1"/>
</dbReference>
<dbReference type="Gene3D" id="3.20.20.80">
    <property type="entry name" value="Glycosidases"/>
    <property type="match status" value="1"/>
</dbReference>
<dbReference type="Pfam" id="PF19127">
    <property type="entry name" value="Choline_bind_3"/>
    <property type="match status" value="1"/>
</dbReference>
<organism evidence="8 9">
    <name type="scientific">Hungatella hathewayi</name>
    <dbReference type="NCBI Taxonomy" id="154046"/>
    <lineage>
        <taxon>Bacteria</taxon>
        <taxon>Bacillati</taxon>
        <taxon>Bacillota</taxon>
        <taxon>Clostridia</taxon>
        <taxon>Lachnospirales</taxon>
        <taxon>Lachnospiraceae</taxon>
        <taxon>Hungatella</taxon>
    </lineage>
</organism>
<feature type="chain" id="PRO_5041352077" evidence="4">
    <location>
        <begin position="34"/>
        <end position="2412"/>
    </location>
</feature>
<dbReference type="PANTHER" id="PTHR15172:SF1">
    <property type="entry name" value="GALACTOCEREBROSIDASE"/>
    <property type="match status" value="1"/>
</dbReference>
<name>A0AA37NIM9_9FIRM</name>
<keyword evidence="4" id="KW-0732">Signal</keyword>
<dbReference type="InterPro" id="IPR001286">
    <property type="entry name" value="Glyco_hydro_59"/>
</dbReference>
<feature type="domain" description="Glycosyl hydrolase family 59 C-terminal lectin" evidence="7">
    <location>
        <begin position="576"/>
        <end position="759"/>
    </location>
</feature>
<evidence type="ECO:0000256" key="2">
    <source>
        <dbReference type="PROSITE-ProRule" id="PRU00591"/>
    </source>
</evidence>
<feature type="signal peptide" evidence="4">
    <location>
        <begin position="1"/>
        <end position="33"/>
    </location>
</feature>
<dbReference type="Pfam" id="PF19085">
    <property type="entry name" value="Choline_bind_2"/>
    <property type="match status" value="1"/>
</dbReference>
<dbReference type="Pfam" id="PF21708">
    <property type="entry name" value="Glyco_hydro_59_C"/>
    <property type="match status" value="1"/>
</dbReference>
<dbReference type="GO" id="GO:0005764">
    <property type="term" value="C:lysosome"/>
    <property type="evidence" value="ECO:0007669"/>
    <property type="project" value="TreeGrafter"/>
</dbReference>
<dbReference type="Gene3D" id="2.60.40.3630">
    <property type="match status" value="5"/>
</dbReference>
<dbReference type="InterPro" id="IPR013780">
    <property type="entry name" value="Glyco_hydro_b"/>
</dbReference>
<dbReference type="InterPro" id="IPR022038">
    <property type="entry name" value="Ig-like_bact"/>
</dbReference>
<evidence type="ECO:0000256" key="1">
    <source>
        <dbReference type="ARBA" id="ARBA00022737"/>
    </source>
</evidence>
<sequence>MKMKQMAKQSLCFLLSAGMVMNSGMMFNPPAYAAADSNVHEITVDGDVIDPVNTFRGFGAVTCNNTSRLLMDYKEEHPDKYWEMMELLFNPEKGAGLNHIKVEMGGDVNSSSGTEPATMRSPEEEANVLRGAGWHFAADAKTINPDITVEILRWGEPKWTQEGIGYETSENPKYEARYQWYKKTIDAVYDEYGYEINYVSPGQNERRRDYGDNTAWIKYCANRLNEDAEKEDARYDYSQIQIVAADTHSNSKDIAGRMLSDSELMDLVDVVSDHYTLYGNSDLTKVNQEYGKEIWYSEAIAPMINAKYRINVDPDRGGVGGKVGMADLATRFINSYSYSDAGDNPARMTRFEFQPAIGAFYEGSAYSPKQLIGAFDPWSGYYDADGGLQMVGHFMEFADLGWNYLPDACYGDGSYSDGGVLADTGTNNYLTLKDPDTDDYSMIFANNTSQTRKYKVTVKNLKKASSPLNVWETRGPDEGQEYDSNWMQMVDSFTPNKESYGVYSFTLTVKPYSIKTVTSLLDRGQEYSPGQNDPNVDRDVLALPYTDDFEYADYDTDEKGRTYLERRGGTPRYTTDQYGAFEVREGSFGNHVLTQMINYDNRPYDWNVWGNGTDENSQTTGRPRTVLGDHRWTNYTAGIDFKLDLTSPECFENYAGIGVREVVHEGTNANDIATYTFQVFQNGSYQLSCRTGKSVKGTLENFDSTVWHNMQLSADENVLTAYVDGKKAAELVDDNHTSMSGRVTLTSGFYNTQFDNLEVLPIEGKAAAAEQKLDDTSELITWNGNWNHVLNEGYGHYNRTRTYGGSIEKGVYAHNSGQIRYYKGGNPLAWGSNDSNAWGSAADEAHYEFDFYGTGIEIFGEANGSNGTGDVYVDGEKVGTVNYNSGNGGTGHNVFNLDLDPDQLHTLKVTATSSFISLQKLKVIGEPDDSGESRENSFSLTFHGTGIQVFGNSGAATIKVEVDGEIREAAYQTPAAGNRQTTYALQNLPEGAHTVKITVEGGTYYVDGIDVLGTAAEGAAVNTAKLLTLIDAAKKLTNDDETYMPEDWENFQKAIAAAEKALAGGSAEAVNQAYLALRNAMEKLGLAGAITEVTGLEKLYITTKGTVPRMPDRVSIIRLDGKASEADVVWNLSEEQFDTVYKTVEVTGEAGEDKYPVKARVMTVPQELRYYIDCAADVPVNPNGGGALEIRSSVYEAVEKYFEAGGKALLNDTADQKYGSAADQWGFEITDSKNPLKPSPDGAEGEYDNSYTAGWRTNGSEIVYHLTLDAGTYKITNGFHDWYGSRSRDMRPELIYKDENGKEQKITFDTILSRGTDMAVTNKFTLPVSGDVTYKLVHAANEKPIISWLAVEESANLTSIEVSKMPDKTMYSIGEKLDTTGMEVTGYYDNGTERKLSDSQYSVSGFDSSVPGEKTVTITAKEDNVTATVKVTVGGDSVEDIPVLPVVAAEDQLPETLTLKVNGEIRDTAVTWNLKEGDWSLPGSTVKLEGVLENLDAGTISWSPVVYSSTQVYFIDCGIGVKRGTVDNTGRTSEIFNAVHDAVKYLENDVPDQAGDGNSWGSGSDYDGIKGYEENHGLHATGYFGKNSIGDSFTYKVTLDAGEYNITTGHTEWWSGNSRSTKVTASYIGTDGTVVKTELGSSGSTGGTQWKELYVQGHLSVPENDTEVTLTFTAAEAKGAAVSYIAIERGEAPVTKQAINKIKVDTMPNKTVYELGEEFEPVGMVINGYHGSELVRELKEEEYTMDGPDMNEAGLSKVTITYEDENGKEYSAIFRVTVYDPEDLRADSIKVVREPEKTVYLPGENFDADGMEVRLLLKATASNAVPARAEKLEDGEYDVVSDLSDPGRRSVEICYSYFDDNGEEKVLRDTIKVTVLDEEDEFYQKGISIAKPPKKTVYPVDGQFDPEGMEVETVMKASTSNATYAEKTLDYEIGKYDFSEPGNKKIKVTQTGTGKDGEEKDFTAVIEVTVTENEALVMEDRLDSVIRDASEIFDNDTAAYRTIKEKQDAASALRHSAAESFAEYEGELSKTMVRQIGELEDYFMEAYPNITVRVSGDRNLTEGAAVTGAVLSADVEQENQVITLMMEEAEIPDGLPEVKAVKAMDIRLMVSDEEIQPVVPLFLTARIPEGISQKNLVIYHVTESGEIETIIPETADNMMSFGVSSLSTFAAANPGTLTVTGIRITAKPYKTVYQIGESFEADGMVVTAVYENGTEAVVTEYELSGFDSSSAGIKHVVITYGGRKAILDVTVKSETGDEPDDGDKPGSSGGSGSSGSSSGSRPRVNTTSTVTGTWMQDQTGWWFAKTAGGYVKAEWAQINGTWYYFGEDGYMRTGWILSGNQWYYLQPDGSMTDNNWICYKDHWYFLQPGGAMAVSGWVTWNGRSYYLNADGTMAVNTTTPDGYVTGADGARI</sequence>
<dbReference type="GO" id="GO:0004336">
    <property type="term" value="F:galactosylceramidase activity"/>
    <property type="evidence" value="ECO:0007669"/>
    <property type="project" value="InterPro"/>
</dbReference>
<evidence type="ECO:0000259" key="6">
    <source>
        <dbReference type="Pfam" id="PF07523"/>
    </source>
</evidence>
<feature type="domain" description="Ig-like" evidence="6">
    <location>
        <begin position="1366"/>
        <end position="1433"/>
    </location>
</feature>
<feature type="repeat" description="Cell wall-binding" evidence="2">
    <location>
        <begin position="2332"/>
        <end position="2351"/>
    </location>
</feature>
<feature type="repeat" description="Cell wall-binding" evidence="2">
    <location>
        <begin position="2374"/>
        <end position="2393"/>
    </location>
</feature>
<dbReference type="InterPro" id="IPR017853">
    <property type="entry name" value="GH"/>
</dbReference>
<evidence type="ECO:0000259" key="7">
    <source>
        <dbReference type="Pfam" id="PF21708"/>
    </source>
</evidence>
<dbReference type="Proteomes" id="UP001055091">
    <property type="component" value="Unassembled WGS sequence"/>
</dbReference>
<evidence type="ECO:0000313" key="8">
    <source>
        <dbReference type="EMBL" id="GKG99466.1"/>
    </source>
</evidence>
<dbReference type="InterPro" id="IPR018337">
    <property type="entry name" value="Cell_wall/Cho-bd_repeat"/>
</dbReference>
<evidence type="ECO:0000259" key="5">
    <source>
        <dbReference type="Pfam" id="PF02057"/>
    </source>
</evidence>
<comment type="caution">
    <text evidence="8">The sequence shown here is derived from an EMBL/GenBank/DDBJ whole genome shotgun (WGS) entry which is preliminary data.</text>
</comment>
<dbReference type="PROSITE" id="PS51170">
    <property type="entry name" value="CW"/>
    <property type="match status" value="3"/>
</dbReference>
<keyword evidence="1" id="KW-0677">Repeat</keyword>
<proteinExistence type="predicted"/>
<dbReference type="Gene3D" id="1.20.1270.90">
    <property type="entry name" value="AF1782-like"/>
    <property type="match status" value="1"/>
</dbReference>
<dbReference type="Gene3D" id="2.60.120.260">
    <property type="entry name" value="Galactose-binding domain-like"/>
    <property type="match status" value="2"/>
</dbReference>
<dbReference type="EMBL" id="BQNJ01000001">
    <property type="protein sequence ID" value="GKG99466.1"/>
    <property type="molecule type" value="Genomic_DNA"/>
</dbReference>
<dbReference type="Pfam" id="PF07523">
    <property type="entry name" value="Big_3"/>
    <property type="match status" value="3"/>
</dbReference>
<dbReference type="RefSeq" id="WP_118042661.1">
    <property type="nucleotide sequence ID" value="NZ_BQNJ01000001.1"/>
</dbReference>